<dbReference type="InterPro" id="IPR003607">
    <property type="entry name" value="HD/PDEase_dom"/>
</dbReference>
<dbReference type="Gene3D" id="1.10.3210.10">
    <property type="entry name" value="Hypothetical protein af1432"/>
    <property type="match status" value="1"/>
</dbReference>
<dbReference type="InterPro" id="IPR021812">
    <property type="entry name" value="DUF3391"/>
</dbReference>
<keyword evidence="3" id="KW-1185">Reference proteome</keyword>
<accession>A0A3R8LLT4</accession>
<dbReference type="PANTHER" id="PTHR43155">
    <property type="entry name" value="CYCLIC DI-GMP PHOSPHODIESTERASE PA4108-RELATED"/>
    <property type="match status" value="1"/>
</dbReference>
<protein>
    <submittedName>
        <fullName evidence="2">HD-GYP domain-containing protein</fullName>
    </submittedName>
</protein>
<proteinExistence type="predicted"/>
<dbReference type="SUPFAM" id="SSF109604">
    <property type="entry name" value="HD-domain/PDEase-like"/>
    <property type="match status" value="1"/>
</dbReference>
<dbReference type="Pfam" id="PF11871">
    <property type="entry name" value="DUF3391"/>
    <property type="match status" value="1"/>
</dbReference>
<organism evidence="2 3">
    <name type="scientific">Lautropia dentalis</name>
    <dbReference type="NCBI Taxonomy" id="2490857"/>
    <lineage>
        <taxon>Bacteria</taxon>
        <taxon>Pseudomonadati</taxon>
        <taxon>Pseudomonadota</taxon>
        <taxon>Betaproteobacteria</taxon>
        <taxon>Burkholderiales</taxon>
        <taxon>Burkholderiaceae</taxon>
        <taxon>Lautropia</taxon>
    </lineage>
</organism>
<dbReference type="PROSITE" id="PS51832">
    <property type="entry name" value="HD_GYP"/>
    <property type="match status" value="1"/>
</dbReference>
<name>A0A3R8LLT4_9BURK</name>
<dbReference type="OrthoDB" id="9774747at2"/>
<evidence type="ECO:0000259" key="1">
    <source>
        <dbReference type="PROSITE" id="PS51832"/>
    </source>
</evidence>
<evidence type="ECO:0000313" key="2">
    <source>
        <dbReference type="EMBL" id="RRN43968.1"/>
    </source>
</evidence>
<reference evidence="2 3" key="1">
    <citation type="submission" date="2018-11" db="EMBL/GenBank/DDBJ databases">
        <title>Genome sequencing of Lautropia sp. KCOM 2505 (= ChDC F240).</title>
        <authorList>
            <person name="Kook J.-K."/>
            <person name="Park S.-N."/>
            <person name="Lim Y.K."/>
        </authorList>
    </citation>
    <scope>NUCLEOTIDE SEQUENCE [LARGE SCALE GENOMIC DNA]</scope>
    <source>
        <strain evidence="2 3">KCOM 2505</strain>
    </source>
</reference>
<dbReference type="EMBL" id="RRUE01000002">
    <property type="protein sequence ID" value="RRN43968.1"/>
    <property type="molecule type" value="Genomic_DNA"/>
</dbReference>
<comment type="caution">
    <text evidence="2">The sequence shown here is derived from an EMBL/GenBank/DDBJ whole genome shotgun (WGS) entry which is preliminary data.</text>
</comment>
<dbReference type="Pfam" id="PF13487">
    <property type="entry name" value="HD_5"/>
    <property type="match status" value="1"/>
</dbReference>
<dbReference type="GO" id="GO:0008081">
    <property type="term" value="F:phosphoric diester hydrolase activity"/>
    <property type="evidence" value="ECO:0007669"/>
    <property type="project" value="UniProtKB-ARBA"/>
</dbReference>
<gene>
    <name evidence="2" type="ORF">EHV23_11305</name>
</gene>
<dbReference type="AlphaFoldDB" id="A0A3R8LLT4"/>
<dbReference type="PANTHER" id="PTHR43155:SF2">
    <property type="entry name" value="CYCLIC DI-GMP PHOSPHODIESTERASE PA4108"/>
    <property type="match status" value="1"/>
</dbReference>
<feature type="domain" description="HD-GYP" evidence="1">
    <location>
        <begin position="335"/>
        <end position="531"/>
    </location>
</feature>
<dbReference type="CDD" id="cd00077">
    <property type="entry name" value="HDc"/>
    <property type="match status" value="1"/>
</dbReference>
<dbReference type="InterPro" id="IPR037522">
    <property type="entry name" value="HD_GYP_dom"/>
</dbReference>
<evidence type="ECO:0000313" key="3">
    <source>
        <dbReference type="Proteomes" id="UP000270261"/>
    </source>
</evidence>
<sequence length="623" mass="68739">MSTVADQTSQATPPMTANRRYRIAVHDLRLNMFVVELDRPWLDTPFLLQGFLIDDQVELDTLVRYCNYVYVDLELSSPSVAMAIRIADANFGRLQPHAAGDTRPLPAGLTGGTTSIGTISAATPASATTGPAPAPARPQRRPVLAPEAPTTIIHAHGAPAPAAPDTVTAAEQLRKRRAQNAPEKRALAYEEPTTRILGAAAPRPPRRYKPRTDARVSRETRNRFRQMVKQNADARKDDDQGVLERMLFWITDHLAQNREMQRHAQTLRNIPELRNAGFKLTHYGVPKRPMEDELPRARHAFKSGENALNSLIDDIRRGNTLDMDAVAGAVDSMVDSVLDNPDAMMWIARLREEDIQVYHHGVRVALYLVALGRHLGFPRQELSYLGQIGMLADVGKTKIPRALLEKPGLLSAAEFGLVKEHVNLSLHILNSGPALPPQVLQGISQHHERIDGSGYPNQLKGTQISIYGKMAAIADSFAALITPRPYAKASSPQDALMSLYEWSGTSFHEPLVEQFVQAIGVFPVGSLVELSSGEVAVVLAHNRIRRLEPRVLVLSTPDKTPLEVPAARDLYQEARKSRGRQTRPLRIVRGLSAGTYGFKLQDYYLDEVTTQHGNTAQSAPDAQ</sequence>
<dbReference type="SMART" id="SM00471">
    <property type="entry name" value="HDc"/>
    <property type="match status" value="1"/>
</dbReference>
<dbReference type="RefSeq" id="WP_125096167.1">
    <property type="nucleotide sequence ID" value="NZ_RRUE01000002.1"/>
</dbReference>
<dbReference type="Proteomes" id="UP000270261">
    <property type="component" value="Unassembled WGS sequence"/>
</dbReference>